<gene>
    <name evidence="6" type="ORF">EK21DRAFT_62002</name>
</gene>
<dbReference type="EMBL" id="ML978176">
    <property type="protein sequence ID" value="KAF2032013.1"/>
    <property type="molecule type" value="Genomic_DNA"/>
</dbReference>
<keyword evidence="3" id="KW-0560">Oxidoreductase</keyword>
<comment type="caution">
    <text evidence="6">The sequence shown here is derived from an EMBL/GenBank/DDBJ whole genome shotgun (WGS) entry which is preliminary data.</text>
</comment>
<name>A0A9P4LNG1_9PLEO</name>
<evidence type="ECO:0000313" key="7">
    <source>
        <dbReference type="Proteomes" id="UP000799777"/>
    </source>
</evidence>
<keyword evidence="4" id="KW-0732">Signal</keyword>
<proteinExistence type="predicted"/>
<feature type="chain" id="PRO_5040455740" evidence="4">
    <location>
        <begin position="19"/>
        <end position="437"/>
    </location>
</feature>
<dbReference type="Proteomes" id="UP000799777">
    <property type="component" value="Unassembled WGS sequence"/>
</dbReference>
<evidence type="ECO:0000256" key="3">
    <source>
        <dbReference type="ARBA" id="ARBA00023002"/>
    </source>
</evidence>
<evidence type="ECO:0000313" key="6">
    <source>
        <dbReference type="EMBL" id="KAF2032013.1"/>
    </source>
</evidence>
<evidence type="ECO:0000256" key="4">
    <source>
        <dbReference type="SAM" id="SignalP"/>
    </source>
</evidence>
<dbReference type="PANTHER" id="PTHR46865">
    <property type="entry name" value="OXIDOREDUCTASE-RELATED"/>
    <property type="match status" value="1"/>
</dbReference>
<feature type="signal peptide" evidence="4">
    <location>
        <begin position="1"/>
        <end position="18"/>
    </location>
</feature>
<dbReference type="InterPro" id="IPR002938">
    <property type="entry name" value="FAD-bd"/>
</dbReference>
<keyword evidence="7" id="KW-1185">Reference proteome</keyword>
<dbReference type="OrthoDB" id="655030at2759"/>
<evidence type="ECO:0000256" key="1">
    <source>
        <dbReference type="ARBA" id="ARBA00022630"/>
    </source>
</evidence>
<dbReference type="GO" id="GO:0016491">
    <property type="term" value="F:oxidoreductase activity"/>
    <property type="evidence" value="ECO:0007669"/>
    <property type="project" value="UniProtKB-KW"/>
</dbReference>
<keyword evidence="1" id="KW-0285">Flavoprotein</keyword>
<dbReference type="AlphaFoldDB" id="A0A9P4LNG1"/>
<evidence type="ECO:0000259" key="5">
    <source>
        <dbReference type="Pfam" id="PF01494"/>
    </source>
</evidence>
<evidence type="ECO:0000256" key="2">
    <source>
        <dbReference type="ARBA" id="ARBA00022827"/>
    </source>
</evidence>
<dbReference type="Gene3D" id="3.50.50.60">
    <property type="entry name" value="FAD/NAD(P)-binding domain"/>
    <property type="match status" value="1"/>
</dbReference>
<dbReference type="PRINTS" id="PR00420">
    <property type="entry name" value="RNGMNOXGNASE"/>
</dbReference>
<accession>A0A9P4LNG1</accession>
<dbReference type="GO" id="GO:0071949">
    <property type="term" value="F:FAD binding"/>
    <property type="evidence" value="ECO:0007669"/>
    <property type="project" value="InterPro"/>
</dbReference>
<dbReference type="InterPro" id="IPR051704">
    <property type="entry name" value="FAD_aromatic-hydroxylase"/>
</dbReference>
<protein>
    <submittedName>
        <fullName evidence="6">FAD/NAD(P)-binding domain-containing protein</fullName>
    </submittedName>
</protein>
<dbReference type="Pfam" id="PF01494">
    <property type="entry name" value="FAD_binding_3"/>
    <property type="match status" value="1"/>
</dbReference>
<dbReference type="InterPro" id="IPR036188">
    <property type="entry name" value="FAD/NAD-bd_sf"/>
</dbReference>
<dbReference type="SUPFAM" id="SSF51905">
    <property type="entry name" value="FAD/NAD(P)-binding domain"/>
    <property type="match status" value="1"/>
</dbReference>
<sequence>MPLSILIIGAGCAGPALALMLQKSDPRHNVTVIERFPSLRTGGQQLDLKSQGIPIARGMGLLDALKAACVHETGMKLVDHNGKALMQFGVKPAKEHGTHGLGLTNEYEIMRGDMVKVFYDASIAERQKIKEDRGQEGNLTYKFNTTATHLDQSEDGVNVTFSDGQIQQFDLVVAADGQNSRTRRMAFSNDVNAQCFKTLGVHAAYYDIPRVESDDSDAHIYFAPGSRMVMTRTGDRPITQVYLFIMKDKARHEHFKSVHKLPLEKQKEAWIEVFHDAGWECGRFVEGMKTTDDFYAHEVGQVHMPQLYSGRVVLLGDSGYCPSPFTGMGTTLSFIGSYILTGELAKHGNDVGSALQAYHDQMQTPLEKYQRMAGGAETNFYPSSQLGITVTNHVLWVLSSLKIDKLMMWVGGWVPESKDGWELPMYTGLSLRDESKV</sequence>
<reference evidence="6" key="1">
    <citation type="journal article" date="2020" name="Stud. Mycol.">
        <title>101 Dothideomycetes genomes: a test case for predicting lifestyles and emergence of pathogens.</title>
        <authorList>
            <person name="Haridas S."/>
            <person name="Albert R."/>
            <person name="Binder M."/>
            <person name="Bloem J."/>
            <person name="Labutti K."/>
            <person name="Salamov A."/>
            <person name="Andreopoulos B."/>
            <person name="Baker S."/>
            <person name="Barry K."/>
            <person name="Bills G."/>
            <person name="Bluhm B."/>
            <person name="Cannon C."/>
            <person name="Castanera R."/>
            <person name="Culley D."/>
            <person name="Daum C."/>
            <person name="Ezra D."/>
            <person name="Gonzalez J."/>
            <person name="Henrissat B."/>
            <person name="Kuo A."/>
            <person name="Liang C."/>
            <person name="Lipzen A."/>
            <person name="Lutzoni F."/>
            <person name="Magnuson J."/>
            <person name="Mondo S."/>
            <person name="Nolan M."/>
            <person name="Ohm R."/>
            <person name="Pangilinan J."/>
            <person name="Park H.-J."/>
            <person name="Ramirez L."/>
            <person name="Alfaro M."/>
            <person name="Sun H."/>
            <person name="Tritt A."/>
            <person name="Yoshinaga Y."/>
            <person name="Zwiers L.-H."/>
            <person name="Turgeon B."/>
            <person name="Goodwin S."/>
            <person name="Spatafora J."/>
            <person name="Crous P."/>
            <person name="Grigoriev I."/>
        </authorList>
    </citation>
    <scope>NUCLEOTIDE SEQUENCE</scope>
    <source>
        <strain evidence="6">CBS 110217</strain>
    </source>
</reference>
<organism evidence="6 7">
    <name type="scientific">Setomelanomma holmii</name>
    <dbReference type="NCBI Taxonomy" id="210430"/>
    <lineage>
        <taxon>Eukaryota</taxon>
        <taxon>Fungi</taxon>
        <taxon>Dikarya</taxon>
        <taxon>Ascomycota</taxon>
        <taxon>Pezizomycotina</taxon>
        <taxon>Dothideomycetes</taxon>
        <taxon>Pleosporomycetidae</taxon>
        <taxon>Pleosporales</taxon>
        <taxon>Pleosporineae</taxon>
        <taxon>Phaeosphaeriaceae</taxon>
        <taxon>Setomelanomma</taxon>
    </lineage>
</organism>
<feature type="domain" description="FAD-binding" evidence="5">
    <location>
        <begin position="4"/>
        <end position="361"/>
    </location>
</feature>
<dbReference type="PANTHER" id="PTHR46865:SF7">
    <property type="entry name" value="MONOOXYGENASE, PUTATIVE (AFU_ORTHOLOGUE AFUA_8G07040)-RELATED"/>
    <property type="match status" value="1"/>
</dbReference>
<keyword evidence="2" id="KW-0274">FAD</keyword>